<dbReference type="AlphaFoldDB" id="A0A2N3Y3Y7"/>
<dbReference type="STRING" id="994479.GCA_000194155_00848"/>
<protein>
    <submittedName>
        <fullName evidence="1">Uncharacterized protein</fullName>
    </submittedName>
</protein>
<dbReference type="RefSeq" id="WP_010692482.1">
    <property type="nucleotide sequence ID" value="NZ_CP061007.1"/>
</dbReference>
<dbReference type="EMBL" id="PJNB01000001">
    <property type="protein sequence ID" value="PKW17617.1"/>
    <property type="molecule type" value="Genomic_DNA"/>
</dbReference>
<keyword evidence="2" id="KW-1185">Reference proteome</keyword>
<reference evidence="1" key="1">
    <citation type="submission" date="2017-12" db="EMBL/GenBank/DDBJ databases">
        <title>Sequencing the genomes of 1000 Actinobacteria strains.</title>
        <authorList>
            <person name="Klenk H.-P."/>
        </authorList>
    </citation>
    <scope>NUCLEOTIDE SEQUENCE [LARGE SCALE GENOMIC DNA]</scope>
    <source>
        <strain evidence="1">DSM 44228</strain>
    </source>
</reference>
<dbReference type="OrthoDB" id="3543796at2"/>
<evidence type="ECO:0000313" key="1">
    <source>
        <dbReference type="EMBL" id="PKW17617.1"/>
    </source>
</evidence>
<proteinExistence type="predicted"/>
<gene>
    <name evidence="1" type="ORF">A8926_5603</name>
</gene>
<comment type="caution">
    <text evidence="1">The sequence shown here is derived from an EMBL/GenBank/DDBJ whole genome shotgun (WGS) entry which is preliminary data.</text>
</comment>
<name>A0A2N3Y3Y7_SACSN</name>
<accession>A0A2N3Y3Y7</accession>
<evidence type="ECO:0000313" key="2">
    <source>
        <dbReference type="Proteomes" id="UP000233786"/>
    </source>
</evidence>
<sequence>MSALMWFAVILVILAIVVRAAIRQGRNRLKHPRRRIHEQANRWTHIRRGSVNGRTGRAAQVSTVYQRARHGTKAIIVWADNGHRQDAWFHEMHVTNGQWLLLSGSDGYGWHHQRSCHYVYPPNVLATAAPDAPYCFEQVRAERPCNRTT</sequence>
<dbReference type="Proteomes" id="UP000233786">
    <property type="component" value="Unassembled WGS sequence"/>
</dbReference>
<organism evidence="1 2">
    <name type="scientific">Saccharopolyspora spinosa</name>
    <dbReference type="NCBI Taxonomy" id="60894"/>
    <lineage>
        <taxon>Bacteria</taxon>
        <taxon>Bacillati</taxon>
        <taxon>Actinomycetota</taxon>
        <taxon>Actinomycetes</taxon>
        <taxon>Pseudonocardiales</taxon>
        <taxon>Pseudonocardiaceae</taxon>
        <taxon>Saccharopolyspora</taxon>
    </lineage>
</organism>